<evidence type="ECO:0000313" key="2">
    <source>
        <dbReference type="Proteomes" id="UP001281761"/>
    </source>
</evidence>
<accession>A0ABQ9WRX8</accession>
<reference evidence="1 2" key="1">
    <citation type="journal article" date="2022" name="bioRxiv">
        <title>Genomics of Preaxostyla Flagellates Illuminates Evolutionary Transitions and the Path Towards Mitochondrial Loss.</title>
        <authorList>
            <person name="Novak L.V.F."/>
            <person name="Treitli S.C."/>
            <person name="Pyrih J."/>
            <person name="Halakuc P."/>
            <person name="Pipaliya S.V."/>
            <person name="Vacek V."/>
            <person name="Brzon O."/>
            <person name="Soukal P."/>
            <person name="Eme L."/>
            <person name="Dacks J.B."/>
            <person name="Karnkowska A."/>
            <person name="Elias M."/>
            <person name="Hampl V."/>
        </authorList>
    </citation>
    <scope>NUCLEOTIDE SEQUENCE [LARGE SCALE GENOMIC DNA]</scope>
    <source>
        <strain evidence="1">NAU3</strain>
        <tissue evidence="1">Gut</tissue>
    </source>
</reference>
<organism evidence="1 2">
    <name type="scientific">Blattamonas nauphoetae</name>
    <dbReference type="NCBI Taxonomy" id="2049346"/>
    <lineage>
        <taxon>Eukaryota</taxon>
        <taxon>Metamonada</taxon>
        <taxon>Preaxostyla</taxon>
        <taxon>Oxymonadida</taxon>
        <taxon>Blattamonas</taxon>
    </lineage>
</organism>
<comment type="caution">
    <text evidence="1">The sequence shown here is derived from an EMBL/GenBank/DDBJ whole genome shotgun (WGS) entry which is preliminary data.</text>
</comment>
<keyword evidence="2" id="KW-1185">Reference proteome</keyword>
<gene>
    <name evidence="1" type="ORF">BLNAU_23011</name>
</gene>
<name>A0ABQ9WRX8_9EUKA</name>
<protein>
    <submittedName>
        <fullName evidence="1">Uncharacterized protein</fullName>
    </submittedName>
</protein>
<sequence length="995" mass="109995">MNLLSQCFQHTATFLNTHPYLIDSFLETVDLSSSPSDIPFQHDRHLNLISTLSQSSSPLFAKLSEPLLDPTFPLCSLLSPRSFTDPASSFIRMASTNPAFFRRLFETHARHVLDIAISTAVSSVRVVSDSPSEPHCLDFGRATQNWVVLLKTMAEVKMDQTLPRDAFNSIPHFLLPLLVLSAASTHDELSTAAVSVFSNQFGLSTPHTEALLFTTPSTFPISDAFTSRQSHETGKTNHIRTGTQSICAEARCCAALMSRLTCSEPFDSLDLALMLGIPFASCLVNALHSTTTLPHSFPFFSPELCRLSEQPSVWNDSSQPSALTALIALADIEINLAFSLLDWGQDLCEADTEKRETILIHLFPFLGPESQTQFLSSFNTWTRSKALFDPHTLTQQVECLVEMTTVNSYNTPIALLTEMRKVAELVYRAGPMCSSSGLVTHSFGRPTPRASQFEKSITDNLRTAEGEKRWKLLIQTVVVSSELPEITNELMNAENDTQALLILSVHIIRSVQLINFHLDTNLNAFDRVVELAGHLNNLLLVAAALIHIADAVHIYLFSSFSEKWLTVNQRQALWDLVINTLRAIAPHRREGVEEGCAVGKDEVTSPIVDSCLEVLRFLMNFKSFDPTPVIDSLVSLAVTTDLSLLRSILVVLQQIEERTRNTPTPFSISRSTAPFRGIHESSVTQQPLPSIVSSILLSARLDSPQNLTQLLPGLNETLVSDITTETAKIVCLILEGRRATTSRTLKSDASFGISLTQKVRHTTSQQLFLSLCTRIFPGTSPDIPASTLLPLAPFLTRCLTIVVPSSADRVEIRSAQDEDSQLLDIFLSLVLSLIHTPHPSSLSTPPLSSLLSILSIALVRLDTIPSSLICHSSFWDIFRLSTNQSNPQLKLFVLALCSEGMEDRSDVALDSFSMEVLNKWRGANTQHPDDRTMPNVFVFGGFPFLRFNPPFGVFGNPAHQPPNHLPTPFDGPPSQFPYYHGPYGPPNPYRQMPMG</sequence>
<dbReference type="Proteomes" id="UP001281761">
    <property type="component" value="Unassembled WGS sequence"/>
</dbReference>
<evidence type="ECO:0000313" key="1">
    <source>
        <dbReference type="EMBL" id="KAK2942078.1"/>
    </source>
</evidence>
<dbReference type="EMBL" id="JARBJD010000437">
    <property type="protein sequence ID" value="KAK2942078.1"/>
    <property type="molecule type" value="Genomic_DNA"/>
</dbReference>
<proteinExistence type="predicted"/>